<dbReference type="OMA" id="QNDTYAM"/>
<name>A0A663MAR0_ATHCN</name>
<dbReference type="GO" id="GO:0016593">
    <property type="term" value="C:Cdc73/Paf1 complex"/>
    <property type="evidence" value="ECO:0007669"/>
    <property type="project" value="TreeGrafter"/>
</dbReference>
<protein>
    <submittedName>
        <fullName evidence="3">Uncharacterized protein</fullName>
    </submittedName>
</protein>
<keyword evidence="4" id="KW-1185">Reference proteome</keyword>
<evidence type="ECO:0000256" key="2">
    <source>
        <dbReference type="ARBA" id="ARBA00022803"/>
    </source>
</evidence>
<evidence type="ECO:0000313" key="4">
    <source>
        <dbReference type="Proteomes" id="UP000472269"/>
    </source>
</evidence>
<dbReference type="Ensembl" id="ENSACUT00000009420.1">
    <property type="protein sequence ID" value="ENSACUP00000008832.1"/>
    <property type="gene ID" value="ENSACUG00000005986.1"/>
</dbReference>
<dbReference type="AlphaFoldDB" id="A0A663MAR0"/>
<dbReference type="GO" id="GO:0006368">
    <property type="term" value="P:transcription elongation by RNA polymerase II"/>
    <property type="evidence" value="ECO:0007669"/>
    <property type="project" value="TreeGrafter"/>
</dbReference>
<keyword evidence="1" id="KW-0677">Repeat</keyword>
<dbReference type="Proteomes" id="UP000472269">
    <property type="component" value="Unplaced"/>
</dbReference>
<dbReference type="GO" id="GO:0000993">
    <property type="term" value="F:RNA polymerase II complex binding"/>
    <property type="evidence" value="ECO:0007669"/>
    <property type="project" value="TreeGrafter"/>
</dbReference>
<keyword evidence="2" id="KW-0802">TPR repeat</keyword>
<reference evidence="3" key="1">
    <citation type="submission" date="2025-08" db="UniProtKB">
        <authorList>
            <consortium name="Ensembl"/>
        </authorList>
    </citation>
    <scope>IDENTIFICATION</scope>
</reference>
<dbReference type="GO" id="GO:0006355">
    <property type="term" value="P:regulation of DNA-templated transcription"/>
    <property type="evidence" value="ECO:0007669"/>
    <property type="project" value="InterPro"/>
</dbReference>
<dbReference type="PANTHER" id="PTHR14027">
    <property type="entry name" value="RNA POLYMERASE-ASSOCIATED PROTEIN CTR9"/>
    <property type="match status" value="1"/>
</dbReference>
<evidence type="ECO:0000313" key="3">
    <source>
        <dbReference type="Ensembl" id="ENSACUP00000008832.1"/>
    </source>
</evidence>
<proteinExistence type="predicted"/>
<accession>A0A663MAR0</accession>
<dbReference type="PANTHER" id="PTHR14027:SF2">
    <property type="entry name" value="RNA POLYMERASE-ASSOCIATED PROTEIN CTR9 HOMOLOG"/>
    <property type="match status" value="1"/>
</dbReference>
<dbReference type="InterPro" id="IPR031101">
    <property type="entry name" value="Ctr9"/>
</dbReference>
<organism evidence="3 4">
    <name type="scientific">Athene cunicularia</name>
    <name type="common">Burrowing owl</name>
    <name type="synonym">Speotyto cunicularia</name>
    <dbReference type="NCBI Taxonomy" id="194338"/>
    <lineage>
        <taxon>Eukaryota</taxon>
        <taxon>Metazoa</taxon>
        <taxon>Chordata</taxon>
        <taxon>Craniata</taxon>
        <taxon>Vertebrata</taxon>
        <taxon>Euteleostomi</taxon>
        <taxon>Archelosauria</taxon>
        <taxon>Archosauria</taxon>
        <taxon>Dinosauria</taxon>
        <taxon>Saurischia</taxon>
        <taxon>Theropoda</taxon>
        <taxon>Coelurosauria</taxon>
        <taxon>Aves</taxon>
        <taxon>Neognathae</taxon>
        <taxon>Neoaves</taxon>
        <taxon>Telluraves</taxon>
        <taxon>Strigiformes</taxon>
        <taxon>Strigidae</taxon>
        <taxon>Athene</taxon>
    </lineage>
</organism>
<reference evidence="3" key="2">
    <citation type="submission" date="2025-09" db="UniProtKB">
        <authorList>
            <consortium name="Ensembl"/>
        </authorList>
    </citation>
    <scope>IDENTIFICATION</scope>
</reference>
<sequence>FLDVCSQKKFERILKEPSTQNDTYAMLTLGNIWFQMDQLRYFILQKRCQDRALVIYKQVLRSDPTNVYAADGISDY</sequence>
<evidence type="ECO:0000256" key="1">
    <source>
        <dbReference type="ARBA" id="ARBA00022737"/>
    </source>
</evidence>